<dbReference type="EMBL" id="CAJVPU010037248">
    <property type="protein sequence ID" value="CAG8732064.1"/>
    <property type="molecule type" value="Genomic_DNA"/>
</dbReference>
<protein>
    <submittedName>
        <fullName evidence="1">17006_t:CDS:1</fullName>
    </submittedName>
</protein>
<gene>
    <name evidence="1" type="ORF">DHETER_LOCUS13503</name>
</gene>
<keyword evidence="2" id="KW-1185">Reference proteome</keyword>
<sequence length="45" mass="5135">WYKIVNDRAAKDKNELTILKAFQSADAIIPTLLTDLSIYPKNKLT</sequence>
<reference evidence="1" key="1">
    <citation type="submission" date="2021-06" db="EMBL/GenBank/DDBJ databases">
        <authorList>
            <person name="Kallberg Y."/>
            <person name="Tangrot J."/>
            <person name="Rosling A."/>
        </authorList>
    </citation>
    <scope>NUCLEOTIDE SEQUENCE</scope>
    <source>
        <strain evidence="1">IL203A</strain>
    </source>
</reference>
<dbReference type="Proteomes" id="UP000789702">
    <property type="component" value="Unassembled WGS sequence"/>
</dbReference>
<feature type="non-terminal residue" evidence="1">
    <location>
        <position position="45"/>
    </location>
</feature>
<name>A0ACA9Q206_9GLOM</name>
<comment type="caution">
    <text evidence="1">The sequence shown here is derived from an EMBL/GenBank/DDBJ whole genome shotgun (WGS) entry which is preliminary data.</text>
</comment>
<organism evidence="1 2">
    <name type="scientific">Dentiscutata heterogama</name>
    <dbReference type="NCBI Taxonomy" id="1316150"/>
    <lineage>
        <taxon>Eukaryota</taxon>
        <taxon>Fungi</taxon>
        <taxon>Fungi incertae sedis</taxon>
        <taxon>Mucoromycota</taxon>
        <taxon>Glomeromycotina</taxon>
        <taxon>Glomeromycetes</taxon>
        <taxon>Diversisporales</taxon>
        <taxon>Gigasporaceae</taxon>
        <taxon>Dentiscutata</taxon>
    </lineage>
</organism>
<evidence type="ECO:0000313" key="1">
    <source>
        <dbReference type="EMBL" id="CAG8732064.1"/>
    </source>
</evidence>
<evidence type="ECO:0000313" key="2">
    <source>
        <dbReference type="Proteomes" id="UP000789702"/>
    </source>
</evidence>
<feature type="non-terminal residue" evidence="1">
    <location>
        <position position="1"/>
    </location>
</feature>
<accession>A0ACA9Q206</accession>
<proteinExistence type="predicted"/>